<dbReference type="Proteomes" id="UP000828390">
    <property type="component" value="Unassembled WGS sequence"/>
</dbReference>
<organism evidence="6 7">
    <name type="scientific">Dreissena polymorpha</name>
    <name type="common">Zebra mussel</name>
    <name type="synonym">Mytilus polymorpha</name>
    <dbReference type="NCBI Taxonomy" id="45954"/>
    <lineage>
        <taxon>Eukaryota</taxon>
        <taxon>Metazoa</taxon>
        <taxon>Spiralia</taxon>
        <taxon>Lophotrochozoa</taxon>
        <taxon>Mollusca</taxon>
        <taxon>Bivalvia</taxon>
        <taxon>Autobranchia</taxon>
        <taxon>Heteroconchia</taxon>
        <taxon>Euheterodonta</taxon>
        <taxon>Imparidentia</taxon>
        <taxon>Neoheterodontei</taxon>
        <taxon>Myida</taxon>
        <taxon>Dreissenoidea</taxon>
        <taxon>Dreissenidae</taxon>
        <taxon>Dreissena</taxon>
    </lineage>
</organism>
<evidence type="ECO:0000256" key="3">
    <source>
        <dbReference type="RuleBase" id="RU367036"/>
    </source>
</evidence>
<comment type="caution">
    <text evidence="6">The sequence shown here is derived from an EMBL/GenBank/DDBJ whole genome shotgun (WGS) entry which is preliminary data.</text>
</comment>
<reference evidence="6" key="2">
    <citation type="submission" date="2020-11" db="EMBL/GenBank/DDBJ databases">
        <authorList>
            <person name="McCartney M.A."/>
            <person name="Auch B."/>
            <person name="Kono T."/>
            <person name="Mallez S."/>
            <person name="Becker A."/>
            <person name="Gohl D.M."/>
            <person name="Silverstein K.A.T."/>
            <person name="Koren S."/>
            <person name="Bechman K.B."/>
            <person name="Herman A."/>
            <person name="Abrahante J.E."/>
            <person name="Garbe J."/>
        </authorList>
    </citation>
    <scope>NUCLEOTIDE SEQUENCE</scope>
    <source>
        <strain evidence="6">Duluth1</strain>
        <tissue evidence="6">Whole animal</tissue>
    </source>
</reference>
<dbReference type="GO" id="GO:0061929">
    <property type="term" value="F:gamma-glutamylaminecyclotransferase activity"/>
    <property type="evidence" value="ECO:0007669"/>
    <property type="project" value="InterPro"/>
</dbReference>
<reference evidence="6" key="1">
    <citation type="journal article" date="2019" name="bioRxiv">
        <title>The Genome of the Zebra Mussel, Dreissena polymorpha: A Resource for Invasive Species Research.</title>
        <authorList>
            <person name="McCartney M.A."/>
            <person name="Auch B."/>
            <person name="Kono T."/>
            <person name="Mallez S."/>
            <person name="Zhang Y."/>
            <person name="Obille A."/>
            <person name="Becker A."/>
            <person name="Abrahante J.E."/>
            <person name="Garbe J."/>
            <person name="Badalamenti J.P."/>
            <person name="Herman A."/>
            <person name="Mangelson H."/>
            <person name="Liachko I."/>
            <person name="Sullivan S."/>
            <person name="Sone E.D."/>
            <person name="Koren S."/>
            <person name="Silverstein K.A.T."/>
            <person name="Beckman K.B."/>
            <person name="Gohl D.M."/>
        </authorList>
    </citation>
    <scope>NUCLEOTIDE SEQUENCE</scope>
    <source>
        <strain evidence="6">Duluth1</strain>
        <tissue evidence="6">Whole animal</tissue>
    </source>
</reference>
<evidence type="ECO:0000256" key="1">
    <source>
        <dbReference type="ARBA" id="ARBA00008861"/>
    </source>
</evidence>
<dbReference type="EMBL" id="JAIWYP010000015">
    <property type="protein sequence ID" value="KAH3704644.1"/>
    <property type="molecule type" value="Genomic_DNA"/>
</dbReference>
<evidence type="ECO:0000313" key="7">
    <source>
        <dbReference type="Proteomes" id="UP000828390"/>
    </source>
</evidence>
<evidence type="ECO:0000259" key="5">
    <source>
        <dbReference type="Pfam" id="PF06094"/>
    </source>
</evidence>
<protein>
    <recommendedName>
        <fullName evidence="3">Gamma-glutamylcyclotransferase family protein</fullName>
    </recommendedName>
</protein>
<keyword evidence="4" id="KW-0812">Transmembrane</keyword>
<evidence type="ECO:0000256" key="4">
    <source>
        <dbReference type="SAM" id="Phobius"/>
    </source>
</evidence>
<dbReference type="InterPro" id="IPR013024">
    <property type="entry name" value="GGCT-like"/>
</dbReference>
<feature type="transmembrane region" description="Helical" evidence="4">
    <location>
        <begin position="6"/>
        <end position="24"/>
    </location>
</feature>
<evidence type="ECO:0000313" key="6">
    <source>
        <dbReference type="EMBL" id="KAH3704644.1"/>
    </source>
</evidence>
<keyword evidence="4" id="KW-1133">Transmembrane helix</keyword>
<dbReference type="InterPro" id="IPR036568">
    <property type="entry name" value="GGCT-like_sf"/>
</dbReference>
<dbReference type="GO" id="GO:0005829">
    <property type="term" value="C:cytosol"/>
    <property type="evidence" value="ECO:0007669"/>
    <property type="project" value="TreeGrafter"/>
</dbReference>
<dbReference type="PANTHER" id="PTHR12510:SF4">
    <property type="entry name" value="GAMMA-GLUTAMYLAMINECYCLOTRANSFERASE"/>
    <property type="match status" value="1"/>
</dbReference>
<dbReference type="Pfam" id="PF06094">
    <property type="entry name" value="GGACT"/>
    <property type="match status" value="1"/>
</dbReference>
<dbReference type="SUPFAM" id="SSF110857">
    <property type="entry name" value="Gamma-glutamyl cyclotransferase-like"/>
    <property type="match status" value="1"/>
</dbReference>
<dbReference type="CDD" id="cd06661">
    <property type="entry name" value="GGCT_like"/>
    <property type="match status" value="1"/>
</dbReference>
<accession>A0A9D4BQB5</accession>
<dbReference type="PANTHER" id="PTHR12510">
    <property type="entry name" value="TROPONIN C-AKIN-1 PROTEIN"/>
    <property type="match status" value="1"/>
</dbReference>
<dbReference type="AlphaFoldDB" id="A0A9D4BQB5"/>
<feature type="domain" description="Gamma-glutamylcyclotransferase AIG2-like" evidence="5">
    <location>
        <begin position="33"/>
        <end position="72"/>
    </location>
</feature>
<dbReference type="Gene3D" id="3.10.490.10">
    <property type="entry name" value="Gamma-glutamyl cyclotransferase-like"/>
    <property type="match status" value="1"/>
</dbReference>
<dbReference type="InterPro" id="IPR039126">
    <property type="entry name" value="GGACT"/>
</dbReference>
<comment type="similarity">
    <text evidence="1 3">Belongs to the gamma-glutamylcyclotransferase family.</text>
</comment>
<keyword evidence="4" id="KW-0472">Membrane</keyword>
<gene>
    <name evidence="6" type="ORF">DPMN_079703</name>
</gene>
<feature type="active site" description="Proton acceptor" evidence="2">
    <location>
        <position position="53"/>
    </location>
</feature>
<name>A0A9D4BQB5_DREPO</name>
<sequence length="185" mass="20581">MRRIDIHCYLCIIITRAILIIFIVKKRILFHSIVAGELYEVDDAQVAALDELEGHPHLYERRRTDVRVTSGNASEGTPMNEAAENDGPTALDEAIGNCVKTTNCIRNLPLDISSDVTSKIAGQMRIPAGQVISAHTYFLVAYQPHLLALPRLVSYDGIGFVTPPTDASDDFLRETFREVHTGIQY</sequence>
<evidence type="ECO:0000256" key="2">
    <source>
        <dbReference type="PIRSR" id="PIRSR639126-1"/>
    </source>
</evidence>
<proteinExistence type="inferred from homology"/>
<keyword evidence="7" id="KW-1185">Reference proteome</keyword>
<dbReference type="InterPro" id="IPR009288">
    <property type="entry name" value="AIG2-like_dom"/>
</dbReference>